<evidence type="ECO:0000313" key="2">
    <source>
        <dbReference type="Proteomes" id="UP000005824"/>
    </source>
</evidence>
<dbReference type="Gene3D" id="3.20.20.140">
    <property type="entry name" value="Metal-dependent hydrolases"/>
    <property type="match status" value="1"/>
</dbReference>
<comment type="caution">
    <text evidence="1">The sequence shown here is derived from an EMBL/GenBank/DDBJ whole genome shotgun (WGS) entry which is preliminary data.</text>
</comment>
<name>B4D0N4_9BACT</name>
<dbReference type="AlphaFoldDB" id="B4D0N4"/>
<organism evidence="1 2">
    <name type="scientific">Chthoniobacter flavus Ellin428</name>
    <dbReference type="NCBI Taxonomy" id="497964"/>
    <lineage>
        <taxon>Bacteria</taxon>
        <taxon>Pseudomonadati</taxon>
        <taxon>Verrucomicrobiota</taxon>
        <taxon>Spartobacteria</taxon>
        <taxon>Chthoniobacterales</taxon>
        <taxon>Chthoniobacteraceae</taxon>
        <taxon>Chthoniobacter</taxon>
    </lineage>
</organism>
<dbReference type="STRING" id="497964.CfE428DRAFT_2485"/>
<protein>
    <recommendedName>
        <fullName evidence="3">Glucuronate isomerase</fullName>
    </recommendedName>
</protein>
<dbReference type="SUPFAM" id="SSF51556">
    <property type="entry name" value="Metallo-dependent hydrolases"/>
    <property type="match status" value="1"/>
</dbReference>
<evidence type="ECO:0008006" key="3">
    <source>
        <dbReference type="Google" id="ProtNLM"/>
    </source>
</evidence>
<dbReference type="RefSeq" id="WP_006979810.1">
    <property type="nucleotide sequence ID" value="NZ_ABVL01000006.1"/>
</dbReference>
<evidence type="ECO:0000313" key="1">
    <source>
        <dbReference type="EMBL" id="EDY19896.1"/>
    </source>
</evidence>
<dbReference type="InParanoid" id="B4D0N4"/>
<dbReference type="eggNOG" id="COG1904">
    <property type="taxonomic scope" value="Bacteria"/>
</dbReference>
<sequence length="412" mass="47793">MHAPAALRDTVADVVQHTPVYDIHTHLYDPAFGELLLWGVDDLLIYHYLIAESFRQFDMPYDKFWSMTKTQQADAIWQALFIDHSPISEACRGVLTALNALGLDVKKRDLPALRQHFAKWKVDDFITRCMELANVRQICMTNSPFDDLERPVWERGFTRDPRFVAALRIDPLLLDWPNTAPKLRDWGYDVNVDFSSRTFDEVRRFLGDWTKKINAQYCMVSLTPDFTFPAHTDTAQLIQHAIMPHGREYNQAFALMIGVRRNVNPRLRLAGDSLGKADVTAVENLCVEYPDNKFLCTMLSRENQHELCIAARKFRNLHIFGCWWFMNNPSLIEEITRMRLELIGLSMTPQHSDCRVLDQLVYKWQHSRGILGKVLADKYEDLAATGWEPTRAEIERDVRDLFGGALERFLRS</sequence>
<keyword evidence="2" id="KW-1185">Reference proteome</keyword>
<dbReference type="Proteomes" id="UP000005824">
    <property type="component" value="Unassembled WGS sequence"/>
</dbReference>
<dbReference type="Gene3D" id="1.10.2020.10">
    <property type="entry name" value="uronate isomerase, domain 2, chain A"/>
    <property type="match status" value="1"/>
</dbReference>
<proteinExistence type="predicted"/>
<gene>
    <name evidence="1" type="ORF">CfE428DRAFT_2485</name>
</gene>
<accession>B4D0N4</accession>
<reference evidence="1 2" key="1">
    <citation type="journal article" date="2011" name="J. Bacteriol.">
        <title>Genome sequence of Chthoniobacter flavus Ellin428, an aerobic heterotrophic soil bacterium.</title>
        <authorList>
            <person name="Kant R."/>
            <person name="van Passel M.W."/>
            <person name="Palva A."/>
            <person name="Lucas S."/>
            <person name="Lapidus A."/>
            <person name="Glavina Del Rio T."/>
            <person name="Dalin E."/>
            <person name="Tice H."/>
            <person name="Bruce D."/>
            <person name="Goodwin L."/>
            <person name="Pitluck S."/>
            <person name="Larimer F.W."/>
            <person name="Land M.L."/>
            <person name="Hauser L."/>
            <person name="Sangwan P."/>
            <person name="de Vos W.M."/>
            <person name="Janssen P.H."/>
            <person name="Smidt H."/>
        </authorList>
    </citation>
    <scope>NUCLEOTIDE SEQUENCE [LARGE SCALE GENOMIC DNA]</scope>
    <source>
        <strain evidence="1 2">Ellin428</strain>
    </source>
</reference>
<dbReference type="EMBL" id="ABVL01000006">
    <property type="protein sequence ID" value="EDY19896.1"/>
    <property type="molecule type" value="Genomic_DNA"/>
</dbReference>
<dbReference type="InterPro" id="IPR032466">
    <property type="entry name" value="Metal_Hydrolase"/>
</dbReference>